<dbReference type="PANTHER" id="PTHR39344:SF1">
    <property type="entry name" value="UPF0182 PROTEIN SLL1060"/>
    <property type="match status" value="1"/>
</dbReference>
<dbReference type="KEGG" id="crw:CROST_002130"/>
<keyword evidence="1" id="KW-1133">Transmembrane helix</keyword>
<keyword evidence="1" id="KW-0472">Membrane</keyword>
<feature type="transmembrane region" description="Helical" evidence="1">
    <location>
        <begin position="278"/>
        <end position="295"/>
    </location>
</feature>
<dbReference type="EMBL" id="CP096983">
    <property type="protein sequence ID" value="URZ09536.1"/>
    <property type="molecule type" value="Genomic_DNA"/>
</dbReference>
<dbReference type="STRING" id="84029.CROST_41600"/>
<name>A0A1S8LRR1_9CLOT</name>
<sequence>MKKRVTIITIIVFLIILVSSIGKVTDFIINLEWFNEVGYTSVYFTKLMAILKLMLPIFVIVYLGLWFYYKSMKKIIIKWSKVVEVNIKNEKIKKRIAIIIDIIISFFVSYFIASMYWYRILQFTSGTNFNIKDPVFNIDASFYVFRLPLIESLYNVLMLFLIFMAGVTVIFYIILNLRNNIYRRNFHKSINIKDFFSGLSNFAGRQFAIIVFLIMLLVSAGYVLKSFKLVYSPRGVVYGAGYTDIHVSLVFYVIIVAVAIISSIVIFISIVKYKIKPIFISIAVILILVVGQSITSEIVQNLIVKSNEKNLEAPYIKNNIQYTRDAFNINGIYERKFSSNDDLTEEDMANNKQTIDNIKINSVTQALEFYNQVQVVRYYYDFKDLDVDRYNINGKYSEVFLAPREINSKSLQGNADTWQNRHLIYTHGYGVVMNKVNSVTSEGQPNFVIKDIPPNNDTKLEIKNPRIYYGEETNDYAIANNTLGEFDYPEGSENKTNNYSGKGGINASLINRILFAISRKESNFLLSQNINGNSKILINRNIFDRLNKIAPFLNYDKDPYTVLSGGRLYWIIDAYTTSDRFPYSQPYNNVNYIRNSVKVVIDAVDGTTNFYIVDKNDPIANSYSKIFPGLFKDISEVPKDIRSHFKYPEDLFSIQADVLGKYHVTDTGVFYNGEDLWEPAKNQKKIDGEKGVNDASYFIMQLPETKKPEMVLMEYLNMKGKDNMSAIFGARMDGDNYGKLILYKLPTEKTVYSPYLFKQKINQDPAISKEVSLWNTQGSSVQFGDTSIIPIKNSLLYVEPVYLRAQGKNSMPEVKRIIVSLGNKIVMADSIEDALNQIFNNSVTENSTNQEQIPQNENDKQKLNKAKDLYNQAIDAQKNGDWSKYGEAINKLGKILDDLDK</sequence>
<organism evidence="2 3">
    <name type="scientific">Clostridium felsineum</name>
    <dbReference type="NCBI Taxonomy" id="36839"/>
    <lineage>
        <taxon>Bacteria</taxon>
        <taxon>Bacillati</taxon>
        <taxon>Bacillota</taxon>
        <taxon>Clostridia</taxon>
        <taxon>Eubacteriales</taxon>
        <taxon>Clostridiaceae</taxon>
        <taxon>Clostridium</taxon>
    </lineage>
</organism>
<feature type="transmembrane region" description="Helical" evidence="1">
    <location>
        <begin position="245"/>
        <end position="271"/>
    </location>
</feature>
<proteinExistence type="inferred from homology"/>
<comment type="subcellular location">
    <subcellularLocation>
        <location evidence="1">Cell membrane</location>
        <topology evidence="1">Multi-pass membrane protein</topology>
    </subcellularLocation>
</comment>
<feature type="transmembrane region" description="Helical" evidence="1">
    <location>
        <begin position="153"/>
        <end position="175"/>
    </location>
</feature>
<evidence type="ECO:0000313" key="2">
    <source>
        <dbReference type="EMBL" id="URZ09536.1"/>
    </source>
</evidence>
<gene>
    <name evidence="2" type="ORF">CROST_002130</name>
</gene>
<dbReference type="HAMAP" id="MF_01600">
    <property type="entry name" value="UPF0182"/>
    <property type="match status" value="1"/>
</dbReference>
<keyword evidence="1" id="KW-1003">Cell membrane</keyword>
<dbReference type="PANTHER" id="PTHR39344">
    <property type="entry name" value="UPF0182 PROTEIN SLL1060"/>
    <property type="match status" value="1"/>
</dbReference>
<dbReference type="InterPro" id="IPR005372">
    <property type="entry name" value="UPF0182"/>
</dbReference>
<evidence type="ECO:0000313" key="3">
    <source>
        <dbReference type="Proteomes" id="UP000190951"/>
    </source>
</evidence>
<keyword evidence="3" id="KW-1185">Reference proteome</keyword>
<evidence type="ECO:0000256" key="1">
    <source>
        <dbReference type="HAMAP-Rule" id="MF_01600"/>
    </source>
</evidence>
<dbReference type="RefSeq" id="WP_077835341.1">
    <property type="nucleotide sequence ID" value="NZ_CP096983.1"/>
</dbReference>
<protein>
    <recommendedName>
        <fullName evidence="1">UPF0182 protein CROST_002130</fullName>
    </recommendedName>
</protein>
<feature type="transmembrane region" description="Helical" evidence="1">
    <location>
        <begin position="7"/>
        <end position="29"/>
    </location>
</feature>
<keyword evidence="1" id="KW-0812">Transmembrane</keyword>
<comment type="similarity">
    <text evidence="1">Belongs to the UPF0182 family.</text>
</comment>
<dbReference type="GO" id="GO:0005886">
    <property type="term" value="C:plasma membrane"/>
    <property type="evidence" value="ECO:0007669"/>
    <property type="project" value="UniProtKB-SubCell"/>
</dbReference>
<dbReference type="Proteomes" id="UP000190951">
    <property type="component" value="Chromosome"/>
</dbReference>
<dbReference type="GO" id="GO:0005576">
    <property type="term" value="C:extracellular region"/>
    <property type="evidence" value="ECO:0007669"/>
    <property type="project" value="TreeGrafter"/>
</dbReference>
<feature type="transmembrane region" description="Helical" evidence="1">
    <location>
        <begin position="49"/>
        <end position="69"/>
    </location>
</feature>
<feature type="transmembrane region" description="Helical" evidence="1">
    <location>
        <begin position="207"/>
        <end position="225"/>
    </location>
</feature>
<dbReference type="Pfam" id="PF03699">
    <property type="entry name" value="UPF0182"/>
    <property type="match status" value="1"/>
</dbReference>
<reference evidence="2 3" key="1">
    <citation type="submission" date="2022-04" db="EMBL/GenBank/DDBJ databases">
        <title>Genome sequence of C. roseum typestrain.</title>
        <authorList>
            <person name="Poehlein A."/>
            <person name="Schoch T."/>
            <person name="Duerre P."/>
            <person name="Daniel R."/>
        </authorList>
    </citation>
    <scope>NUCLEOTIDE SEQUENCE [LARGE SCALE GENOMIC DNA]</scope>
    <source>
        <strain evidence="2 3">DSM 7320</strain>
    </source>
</reference>
<feature type="transmembrane region" description="Helical" evidence="1">
    <location>
        <begin position="96"/>
        <end position="118"/>
    </location>
</feature>
<dbReference type="NCBIfam" id="NF000825">
    <property type="entry name" value="PRK00068.1"/>
    <property type="match status" value="1"/>
</dbReference>
<dbReference type="AlphaFoldDB" id="A0A1S8LRR1"/>
<accession>A0A1S8LRR1</accession>